<dbReference type="InterPro" id="IPR040892">
    <property type="entry name" value="RPN1_N"/>
</dbReference>
<keyword evidence="1" id="KW-0677">Repeat</keyword>
<gene>
    <name evidence="3" type="ORF">ILEXP_LOCUS39030</name>
</gene>
<feature type="domain" description="RPN1 N-terminal" evidence="2">
    <location>
        <begin position="27"/>
        <end position="209"/>
    </location>
</feature>
<evidence type="ECO:0000259" key="2">
    <source>
        <dbReference type="Pfam" id="PF17781"/>
    </source>
</evidence>
<organism evidence="3 4">
    <name type="scientific">Ilex paraguariensis</name>
    <name type="common">yerba mate</name>
    <dbReference type="NCBI Taxonomy" id="185542"/>
    <lineage>
        <taxon>Eukaryota</taxon>
        <taxon>Viridiplantae</taxon>
        <taxon>Streptophyta</taxon>
        <taxon>Embryophyta</taxon>
        <taxon>Tracheophyta</taxon>
        <taxon>Spermatophyta</taxon>
        <taxon>Magnoliopsida</taxon>
        <taxon>eudicotyledons</taxon>
        <taxon>Gunneridae</taxon>
        <taxon>Pentapetalae</taxon>
        <taxon>asterids</taxon>
        <taxon>campanulids</taxon>
        <taxon>Aquifoliales</taxon>
        <taxon>Aquifoliaceae</taxon>
        <taxon>Ilex</taxon>
    </lineage>
</organism>
<evidence type="ECO:0000256" key="1">
    <source>
        <dbReference type="ARBA" id="ARBA00022737"/>
    </source>
</evidence>
<dbReference type="Proteomes" id="UP001642360">
    <property type="component" value="Unassembled WGS sequence"/>
</dbReference>
<dbReference type="AlphaFoldDB" id="A0ABC8TKT8"/>
<dbReference type="PANTHER" id="PTHR10943:SF1">
    <property type="entry name" value="26S PROTEASOME NON-ATPASE REGULATORY SUBUNIT 2"/>
    <property type="match status" value="1"/>
</dbReference>
<keyword evidence="4" id="KW-1185">Reference proteome</keyword>
<sequence>MTKVPTKNRKKKVEDLSEEDLALKKRLELYLERIQGTDPGIQKAAIESMRHEIRTSTNSITSVPKPLKFLFPHYGTLKACYETMVDSDLKKILADMISGLALTMSAEGERESLKYRLLGSDGDIVSWGHEYVRNLAAEIIEEYAKQQNEEGPFDDIMAPVLDIVAFHMKHNAELEAVDLLLEVEDLDELVAHMDTTNYQRTCLYLTSSAK</sequence>
<accession>A0ABC8TKT8</accession>
<proteinExistence type="predicted"/>
<evidence type="ECO:0000313" key="3">
    <source>
        <dbReference type="EMBL" id="CAK9169571.1"/>
    </source>
</evidence>
<protein>
    <recommendedName>
        <fullName evidence="2">RPN1 N-terminal domain-containing protein</fullName>
    </recommendedName>
</protein>
<dbReference type="EMBL" id="CAUOFW020005316">
    <property type="protein sequence ID" value="CAK9169571.1"/>
    <property type="molecule type" value="Genomic_DNA"/>
</dbReference>
<dbReference type="PANTHER" id="PTHR10943">
    <property type="entry name" value="26S PROTEASOME NON-ATPASE REGULATORY SUBUNIT"/>
    <property type="match status" value="1"/>
</dbReference>
<name>A0ABC8TKT8_9AQUA</name>
<evidence type="ECO:0000313" key="4">
    <source>
        <dbReference type="Proteomes" id="UP001642360"/>
    </source>
</evidence>
<comment type="caution">
    <text evidence="3">The sequence shown here is derived from an EMBL/GenBank/DDBJ whole genome shotgun (WGS) entry which is preliminary data.</text>
</comment>
<reference evidence="3 4" key="1">
    <citation type="submission" date="2024-02" db="EMBL/GenBank/DDBJ databases">
        <authorList>
            <person name="Vignale AGUSTIN F."/>
            <person name="Sosa J E."/>
            <person name="Modenutti C."/>
        </authorList>
    </citation>
    <scope>NUCLEOTIDE SEQUENCE [LARGE SCALE GENOMIC DNA]</scope>
</reference>
<dbReference type="Pfam" id="PF17781">
    <property type="entry name" value="RPN1_RPN2_N"/>
    <property type="match status" value="1"/>
</dbReference>